<protein>
    <recommendedName>
        <fullName evidence="4">PAS domain-containing protein</fullName>
    </recommendedName>
</protein>
<dbReference type="InterPro" id="IPR009922">
    <property type="entry name" value="DUF1457"/>
</dbReference>
<accession>A3SPA7</accession>
<organism evidence="2 3">
    <name type="scientific">Roseovarius nubinhibens (strain ATCC BAA-591 / DSM 15170 / ISM)</name>
    <dbReference type="NCBI Taxonomy" id="89187"/>
    <lineage>
        <taxon>Bacteria</taxon>
        <taxon>Pseudomonadati</taxon>
        <taxon>Pseudomonadota</taxon>
        <taxon>Alphaproteobacteria</taxon>
        <taxon>Rhodobacterales</taxon>
        <taxon>Roseobacteraceae</taxon>
        <taxon>Roseovarius</taxon>
    </lineage>
</organism>
<dbReference type="STRING" id="89187.ISM_15565"/>
<dbReference type="AlphaFoldDB" id="A3SPA7"/>
<dbReference type="Pfam" id="PF07310">
    <property type="entry name" value="PAS_5"/>
    <property type="match status" value="1"/>
</dbReference>
<reference evidence="2 3" key="1">
    <citation type="submission" date="2005-12" db="EMBL/GenBank/DDBJ databases">
        <authorList>
            <person name="Moran M.A."/>
            <person name="Ferriera S."/>
            <person name="Johnson J."/>
            <person name="Kravitz S."/>
            <person name="Halpern A."/>
            <person name="Remington K."/>
            <person name="Beeson K."/>
            <person name="Tran B."/>
            <person name="Rogers Y.-H."/>
            <person name="Friedman R."/>
            <person name="Venter J.C."/>
        </authorList>
    </citation>
    <scope>NUCLEOTIDE SEQUENCE [LARGE SCALE GENOMIC DNA]</scope>
    <source>
        <strain evidence="3">ATCC BAA-591 / DSM 15170 / ISM</strain>
    </source>
</reference>
<feature type="region of interest" description="Disordered" evidence="1">
    <location>
        <begin position="1"/>
        <end position="38"/>
    </location>
</feature>
<feature type="region of interest" description="Disordered" evidence="1">
    <location>
        <begin position="206"/>
        <end position="257"/>
    </location>
</feature>
<feature type="compositionally biased region" description="Basic and acidic residues" evidence="1">
    <location>
        <begin position="1"/>
        <end position="24"/>
    </location>
</feature>
<dbReference type="Proteomes" id="UP000005954">
    <property type="component" value="Unassembled WGS sequence"/>
</dbReference>
<dbReference type="RefSeq" id="WP_009815122.1">
    <property type="nucleotide sequence ID" value="NZ_CH724156.1"/>
</dbReference>
<evidence type="ECO:0000313" key="2">
    <source>
        <dbReference type="EMBL" id="EAP76297.1"/>
    </source>
</evidence>
<dbReference type="EMBL" id="AALY01000002">
    <property type="protein sequence ID" value="EAP76297.1"/>
    <property type="molecule type" value="Genomic_DNA"/>
</dbReference>
<sequence>MQDDRHDTPRDDEGKRFDGADRRASSGAASNTPQPFSGLTRLLRRATQEDAALDAISDYWHGLRRGHLVPRRADLDPRGFSDHVSSVFVLEKIAPGLARFRIAGQQVSEVMGMDLRGMPLSALIQLGSRDALQADLVRLFEEPAILRMRLRSGARLTGAMLLLPLRSDLGDVSRALGILRTRGPVGSGVNRFGITSSSVQRIAQPQGLPPGYPLPTASPTAHPAPQPGFAERQLDFLAPGSDAPSYPSERPYLRLVR</sequence>
<dbReference type="HOGENOM" id="CLU_087251_0_0_5"/>
<gene>
    <name evidence="2" type="ORF">ISM_15565</name>
</gene>
<evidence type="ECO:0000313" key="3">
    <source>
        <dbReference type="Proteomes" id="UP000005954"/>
    </source>
</evidence>
<keyword evidence="3" id="KW-1185">Reference proteome</keyword>
<evidence type="ECO:0008006" key="4">
    <source>
        <dbReference type="Google" id="ProtNLM"/>
    </source>
</evidence>
<dbReference type="eggNOG" id="COG5388">
    <property type="taxonomic scope" value="Bacteria"/>
</dbReference>
<evidence type="ECO:0000256" key="1">
    <source>
        <dbReference type="SAM" id="MobiDB-lite"/>
    </source>
</evidence>
<comment type="caution">
    <text evidence="2">The sequence shown here is derived from an EMBL/GenBank/DDBJ whole genome shotgun (WGS) entry which is preliminary data.</text>
</comment>
<name>A3SPA7_ROSNI</name>
<proteinExistence type="predicted"/>